<dbReference type="Gene3D" id="3.40.50.150">
    <property type="entry name" value="Vaccinia Virus protein VP39"/>
    <property type="match status" value="2"/>
</dbReference>
<dbReference type="CDD" id="cd02440">
    <property type="entry name" value="AdoMet_MTases"/>
    <property type="match status" value="1"/>
</dbReference>
<name>A0A8J3TBX9_9ACTN</name>
<dbReference type="Proteomes" id="UP000599074">
    <property type="component" value="Unassembled WGS sequence"/>
</dbReference>
<proteinExistence type="predicted"/>
<evidence type="ECO:0000256" key="1">
    <source>
        <dbReference type="SAM" id="MobiDB-lite"/>
    </source>
</evidence>
<gene>
    <name evidence="2" type="ORF">Pme01_34700</name>
</gene>
<dbReference type="SUPFAM" id="SSF53335">
    <property type="entry name" value="S-adenosyl-L-methionine-dependent methyltransferases"/>
    <property type="match status" value="1"/>
</dbReference>
<keyword evidence="3" id="KW-1185">Reference proteome</keyword>
<evidence type="ECO:0008006" key="4">
    <source>
        <dbReference type="Google" id="ProtNLM"/>
    </source>
</evidence>
<dbReference type="EMBL" id="BOON01000032">
    <property type="protein sequence ID" value="GII23873.1"/>
    <property type="molecule type" value="Genomic_DNA"/>
</dbReference>
<reference evidence="2" key="1">
    <citation type="submission" date="2021-01" db="EMBL/GenBank/DDBJ databases">
        <title>Whole genome shotgun sequence of Planosporangium mesophilum NBRC 109066.</title>
        <authorList>
            <person name="Komaki H."/>
            <person name="Tamura T."/>
        </authorList>
    </citation>
    <scope>NUCLEOTIDE SEQUENCE</scope>
    <source>
        <strain evidence="2">NBRC 109066</strain>
    </source>
</reference>
<evidence type="ECO:0000313" key="2">
    <source>
        <dbReference type="EMBL" id="GII23873.1"/>
    </source>
</evidence>
<dbReference type="InterPro" id="IPR029063">
    <property type="entry name" value="SAM-dependent_MTases_sf"/>
</dbReference>
<comment type="caution">
    <text evidence="2">The sequence shown here is derived from an EMBL/GenBank/DDBJ whole genome shotgun (WGS) entry which is preliminary data.</text>
</comment>
<feature type="region of interest" description="Disordered" evidence="1">
    <location>
        <begin position="75"/>
        <end position="106"/>
    </location>
</feature>
<sequence>MTDAPTLGTGSRLDFAAPLPAERADRLVADLAALKPSTVIDLGCGWGELLLRILAACPGARGVGVEIHGPDVARGRTNAAARESSDRVPPGSGPCGSRPPPVANGEEFESGMVADVEEWLLSHGDHPEADELRAKLDAQRNIWLRGHRDVMGFAYLTLGRVS</sequence>
<protein>
    <recommendedName>
        <fullName evidence="4">Methyltransferase domain-containing protein</fullName>
    </recommendedName>
</protein>
<dbReference type="RefSeq" id="WP_203935689.1">
    <property type="nucleotide sequence ID" value="NZ_BOON01000032.1"/>
</dbReference>
<accession>A0A8J3TBX9</accession>
<evidence type="ECO:0000313" key="3">
    <source>
        <dbReference type="Proteomes" id="UP000599074"/>
    </source>
</evidence>
<dbReference type="AlphaFoldDB" id="A0A8J3TBX9"/>
<organism evidence="2 3">
    <name type="scientific">Planosporangium mesophilum</name>
    <dbReference type="NCBI Taxonomy" id="689768"/>
    <lineage>
        <taxon>Bacteria</taxon>
        <taxon>Bacillati</taxon>
        <taxon>Actinomycetota</taxon>
        <taxon>Actinomycetes</taxon>
        <taxon>Micromonosporales</taxon>
        <taxon>Micromonosporaceae</taxon>
        <taxon>Planosporangium</taxon>
    </lineage>
</organism>